<evidence type="ECO:0000259" key="2">
    <source>
        <dbReference type="Pfam" id="PF13006"/>
    </source>
</evidence>
<reference evidence="3" key="1">
    <citation type="submission" date="2022-06" db="EMBL/GenBank/DDBJ databases">
        <authorList>
            <person name="Ping M."/>
        </authorList>
    </citation>
    <scope>NUCLEOTIDE SEQUENCE</scope>
    <source>
        <strain evidence="3">JCM11759T</strain>
    </source>
</reference>
<evidence type="ECO:0000256" key="1">
    <source>
        <dbReference type="SAM" id="Phobius"/>
    </source>
</evidence>
<evidence type="ECO:0000313" key="3">
    <source>
        <dbReference type="EMBL" id="USY20883.1"/>
    </source>
</evidence>
<keyword evidence="1" id="KW-1133">Transmembrane helix</keyword>
<keyword evidence="4" id="KW-1185">Reference proteome</keyword>
<dbReference type="EMBL" id="CP099837">
    <property type="protein sequence ID" value="USY20883.1"/>
    <property type="molecule type" value="Genomic_DNA"/>
</dbReference>
<dbReference type="InterPro" id="IPR024473">
    <property type="entry name" value="Transposases_IS4_N"/>
</dbReference>
<organism evidence="3 4">
    <name type="scientific">Nocardiopsis exhalans</name>
    <dbReference type="NCBI Taxonomy" id="163604"/>
    <lineage>
        <taxon>Bacteria</taxon>
        <taxon>Bacillati</taxon>
        <taxon>Actinomycetota</taxon>
        <taxon>Actinomycetes</taxon>
        <taxon>Streptosporangiales</taxon>
        <taxon>Nocardiopsidaceae</taxon>
        <taxon>Nocardiopsis</taxon>
    </lineage>
</organism>
<dbReference type="Proteomes" id="UP001055940">
    <property type="component" value="Chromosome"/>
</dbReference>
<keyword evidence="1" id="KW-0472">Membrane</keyword>
<keyword evidence="1" id="KW-0812">Transmembrane</keyword>
<dbReference type="RefSeq" id="WP_254419908.1">
    <property type="nucleotide sequence ID" value="NZ_BAAAJB010000049.1"/>
</dbReference>
<sequence>MAPGAFAPGQLGALTTVMGFELVDAILEQTRSVQQRLRALPTRVGVYFLLAMSLFPEVGYALLWNKMTTALDGVPVVSPTARALRDRRRYPAPALVG</sequence>
<accession>A0ABY5DBL8</accession>
<protein>
    <submittedName>
        <fullName evidence="3">Transposase domain-containing protein</fullName>
    </submittedName>
</protein>
<feature type="domain" description="Transposase IS4 N-terminal" evidence="2">
    <location>
        <begin position="9"/>
        <end position="89"/>
    </location>
</feature>
<feature type="transmembrane region" description="Helical" evidence="1">
    <location>
        <begin position="44"/>
        <end position="63"/>
    </location>
</feature>
<proteinExistence type="predicted"/>
<name>A0ABY5DBL8_9ACTN</name>
<gene>
    <name evidence="3" type="ORF">NE857_04300</name>
</gene>
<dbReference type="Pfam" id="PF13006">
    <property type="entry name" value="Nterm_IS4"/>
    <property type="match status" value="1"/>
</dbReference>
<evidence type="ECO:0000313" key="4">
    <source>
        <dbReference type="Proteomes" id="UP001055940"/>
    </source>
</evidence>